<evidence type="ECO:0000313" key="3">
    <source>
        <dbReference type="EMBL" id="PCI30177.1"/>
    </source>
</evidence>
<accession>A0A2A4TB19</accession>
<dbReference type="PANTHER" id="PTHR11240:SF22">
    <property type="entry name" value="RIBONUCLEASE T2"/>
    <property type="match status" value="1"/>
</dbReference>
<dbReference type="EMBL" id="NVSR01000007">
    <property type="protein sequence ID" value="PCI30177.1"/>
    <property type="molecule type" value="Genomic_DNA"/>
</dbReference>
<evidence type="ECO:0000256" key="2">
    <source>
        <dbReference type="RuleBase" id="RU004328"/>
    </source>
</evidence>
<proteinExistence type="inferred from homology"/>
<name>A0A2A4TB19_9DELT</name>
<dbReference type="PROSITE" id="PS00531">
    <property type="entry name" value="RNASE_T2_2"/>
    <property type="match status" value="1"/>
</dbReference>
<dbReference type="AlphaFoldDB" id="A0A2A4TB19"/>
<dbReference type="InterPro" id="IPR033130">
    <property type="entry name" value="RNase_T2_His_AS_2"/>
</dbReference>
<dbReference type="InterPro" id="IPR001568">
    <property type="entry name" value="RNase_T2-like"/>
</dbReference>
<organism evidence="3 4">
    <name type="scientific">SAR324 cluster bacterium</name>
    <dbReference type="NCBI Taxonomy" id="2024889"/>
    <lineage>
        <taxon>Bacteria</taxon>
        <taxon>Deltaproteobacteria</taxon>
        <taxon>SAR324 cluster</taxon>
    </lineage>
</organism>
<comment type="caution">
    <text evidence="3">The sequence shown here is derived from an EMBL/GenBank/DDBJ whole genome shotgun (WGS) entry which is preliminary data.</text>
</comment>
<dbReference type="Proteomes" id="UP000218113">
    <property type="component" value="Unassembled WGS sequence"/>
</dbReference>
<dbReference type="PANTHER" id="PTHR11240">
    <property type="entry name" value="RIBONUCLEASE T2"/>
    <property type="match status" value="1"/>
</dbReference>
<dbReference type="GO" id="GO:0003723">
    <property type="term" value="F:RNA binding"/>
    <property type="evidence" value="ECO:0007669"/>
    <property type="project" value="InterPro"/>
</dbReference>
<dbReference type="Pfam" id="PF00445">
    <property type="entry name" value="Ribonuclease_T2"/>
    <property type="match status" value="1"/>
</dbReference>
<protein>
    <submittedName>
        <fullName evidence="3">Uncharacterized protein</fullName>
    </submittedName>
</protein>
<dbReference type="SUPFAM" id="SSF55895">
    <property type="entry name" value="Ribonuclease Rh-like"/>
    <property type="match status" value="1"/>
</dbReference>
<comment type="similarity">
    <text evidence="1 2">Belongs to the RNase T2 family.</text>
</comment>
<sequence length="256" mass="28548">MKVFKLGYFIGVALLSLNITISAEVLKNNLPPDCDVSGLAESNVLAVSWQPAFCEMKSQKKECSVTNTNAYQANNFALHGFWPNKSSCGHSYGYCDKNNPKEKGHCNYKPVPMSQESLANLGVYMPSAAHGTCLQRHEWYKHGTCQTQRDATQYYDMSIRLLKEFNESGISGYMAQNIGKSVSTKEFFSVVDKSLGEGAHKKMLIKCYKGMLIDIYISLPKDISKESTLKQLLREVDNNHNNGCGKTFKVDAIGQN</sequence>
<dbReference type="Gene3D" id="3.90.730.10">
    <property type="entry name" value="Ribonuclease T2-like"/>
    <property type="match status" value="1"/>
</dbReference>
<dbReference type="InterPro" id="IPR036430">
    <property type="entry name" value="RNase_T2-like_sf"/>
</dbReference>
<evidence type="ECO:0000256" key="1">
    <source>
        <dbReference type="ARBA" id="ARBA00007469"/>
    </source>
</evidence>
<evidence type="ECO:0000313" key="4">
    <source>
        <dbReference type="Proteomes" id="UP000218113"/>
    </source>
</evidence>
<dbReference type="GO" id="GO:0006401">
    <property type="term" value="P:RNA catabolic process"/>
    <property type="evidence" value="ECO:0007669"/>
    <property type="project" value="TreeGrafter"/>
</dbReference>
<reference evidence="4" key="1">
    <citation type="submission" date="2017-08" db="EMBL/GenBank/DDBJ databases">
        <title>A dynamic microbial community with high functional redundancy inhabits the cold, oxic subseafloor aquifer.</title>
        <authorList>
            <person name="Tully B.J."/>
            <person name="Wheat C.G."/>
            <person name="Glazer B.T."/>
            <person name="Huber J.A."/>
        </authorList>
    </citation>
    <scope>NUCLEOTIDE SEQUENCE [LARGE SCALE GENOMIC DNA]</scope>
</reference>
<dbReference type="GO" id="GO:0033897">
    <property type="term" value="F:ribonuclease T2 activity"/>
    <property type="evidence" value="ECO:0007669"/>
    <property type="project" value="InterPro"/>
</dbReference>
<gene>
    <name evidence="3" type="ORF">COB67_02510</name>
</gene>